<dbReference type="InterPro" id="IPR006158">
    <property type="entry name" value="Cobalamin-bd"/>
</dbReference>
<gene>
    <name evidence="2" type="ORF">A8926_4622</name>
</gene>
<dbReference type="InterPro" id="IPR036724">
    <property type="entry name" value="Cobalamin-bd_sf"/>
</dbReference>
<dbReference type="SUPFAM" id="SSF52242">
    <property type="entry name" value="Cobalamin (vitamin B12)-binding domain"/>
    <property type="match status" value="1"/>
</dbReference>
<feature type="domain" description="B12-binding" evidence="1">
    <location>
        <begin position="8"/>
        <end position="146"/>
    </location>
</feature>
<reference evidence="2" key="1">
    <citation type="submission" date="2017-12" db="EMBL/GenBank/DDBJ databases">
        <title>Sequencing the genomes of 1000 Actinobacteria strains.</title>
        <authorList>
            <person name="Klenk H.-P."/>
        </authorList>
    </citation>
    <scope>NUCLEOTIDE SEQUENCE [LARGE SCALE GENOMIC DNA]</scope>
    <source>
        <strain evidence="2">DSM 44228</strain>
    </source>
</reference>
<dbReference type="AlphaFoldDB" id="A0A2N3Y1G0"/>
<evidence type="ECO:0000313" key="3">
    <source>
        <dbReference type="Proteomes" id="UP000233786"/>
    </source>
</evidence>
<name>A0A2N3Y1G0_SACSN</name>
<dbReference type="Gene3D" id="3.40.50.280">
    <property type="entry name" value="Cobalamin-binding domain"/>
    <property type="match status" value="1"/>
</dbReference>
<organism evidence="2 3">
    <name type="scientific">Saccharopolyspora spinosa</name>
    <dbReference type="NCBI Taxonomy" id="60894"/>
    <lineage>
        <taxon>Bacteria</taxon>
        <taxon>Bacillati</taxon>
        <taxon>Actinomycetota</taxon>
        <taxon>Actinomycetes</taxon>
        <taxon>Pseudonocardiales</taxon>
        <taxon>Pseudonocardiaceae</taxon>
        <taxon>Saccharopolyspora</taxon>
    </lineage>
</organism>
<protein>
    <submittedName>
        <fullName evidence="2">Methylaspartate mutase sigma subunit/methylaspartate mutase epsilon subunit</fullName>
    </submittedName>
</protein>
<keyword evidence="3" id="KW-1185">Reference proteome</keyword>
<sequence length="151" mass="16248">MREITPSLPRVLLSTISSDSHTWNLVFLQLLLEEGGNEVINLGPCVPDELLLESARKHEPDAIVISTVNGHGHIDGSRLIKKLRSVPGLRDVPTIIGGKLGIRGAENSMYTESLLKAGYTAVFTDSREPSLLNDRIAELVSGARQAIGAIG</sequence>
<accession>A0A2N3Y1G0</accession>
<dbReference type="RefSeq" id="WP_044574832.1">
    <property type="nucleotide sequence ID" value="NZ_CP061007.1"/>
</dbReference>
<evidence type="ECO:0000259" key="1">
    <source>
        <dbReference type="PROSITE" id="PS51332"/>
    </source>
</evidence>
<dbReference type="PROSITE" id="PS51332">
    <property type="entry name" value="B12_BINDING"/>
    <property type="match status" value="1"/>
</dbReference>
<dbReference type="STRING" id="994479.GCA_000194155_04658"/>
<dbReference type="EMBL" id="PJNB01000001">
    <property type="protein sequence ID" value="PKW16747.1"/>
    <property type="molecule type" value="Genomic_DNA"/>
</dbReference>
<dbReference type="Proteomes" id="UP000233786">
    <property type="component" value="Unassembled WGS sequence"/>
</dbReference>
<dbReference type="OrthoDB" id="8482131at2"/>
<comment type="caution">
    <text evidence="2">The sequence shown here is derived from an EMBL/GenBank/DDBJ whole genome shotgun (WGS) entry which is preliminary data.</text>
</comment>
<evidence type="ECO:0000313" key="2">
    <source>
        <dbReference type="EMBL" id="PKW16747.1"/>
    </source>
</evidence>
<dbReference type="GO" id="GO:0046872">
    <property type="term" value="F:metal ion binding"/>
    <property type="evidence" value="ECO:0007669"/>
    <property type="project" value="InterPro"/>
</dbReference>
<dbReference type="Pfam" id="PF02310">
    <property type="entry name" value="B12-binding"/>
    <property type="match status" value="1"/>
</dbReference>
<dbReference type="GO" id="GO:0031419">
    <property type="term" value="F:cobalamin binding"/>
    <property type="evidence" value="ECO:0007669"/>
    <property type="project" value="InterPro"/>
</dbReference>
<proteinExistence type="predicted"/>